<evidence type="ECO:0000313" key="4">
    <source>
        <dbReference type="EMBL" id="OQR79598.1"/>
    </source>
</evidence>
<dbReference type="SMART" id="SM00733">
    <property type="entry name" value="Mterf"/>
    <property type="match status" value="4"/>
</dbReference>
<evidence type="ECO:0000256" key="1">
    <source>
        <dbReference type="ARBA" id="ARBA00007692"/>
    </source>
</evidence>
<dbReference type="AlphaFoldDB" id="A0A1V9Y1X0"/>
<organism evidence="4 5">
    <name type="scientific">Tropilaelaps mercedesae</name>
    <dbReference type="NCBI Taxonomy" id="418985"/>
    <lineage>
        <taxon>Eukaryota</taxon>
        <taxon>Metazoa</taxon>
        <taxon>Ecdysozoa</taxon>
        <taxon>Arthropoda</taxon>
        <taxon>Chelicerata</taxon>
        <taxon>Arachnida</taxon>
        <taxon>Acari</taxon>
        <taxon>Parasitiformes</taxon>
        <taxon>Mesostigmata</taxon>
        <taxon>Gamasina</taxon>
        <taxon>Dermanyssoidea</taxon>
        <taxon>Laelapidae</taxon>
        <taxon>Tropilaelaps</taxon>
    </lineage>
</organism>
<dbReference type="InterPro" id="IPR038538">
    <property type="entry name" value="MTERF_sf"/>
</dbReference>
<comment type="similarity">
    <text evidence="1">Belongs to the mTERF family.</text>
</comment>
<keyword evidence="5" id="KW-1185">Reference proteome</keyword>
<sequence length="458" mass="53108">MALLSAIARSSIAQRVNFDIFAHSVRTLRSSIRPVPVNDNARTPEDESRRVVGTNQSQPTVRPISQKGFGNESSELPHEQVEKGLPSEPVEREFKWNYTDEEKAIFAKVAEIANDDALKKRTMAITAVDSRKPGTLTREQITTLVQKTEVLAKLAHFQVPVEEWEDKPDLVNKLVSLNWRRDCDPCIEQLVQRTGMKPKDLRALLTKNPLVLTHPLQQIERRLEYLSADMSNTLIVIQKRCFRRCVSRVELTDQYHLIFVQQYGGWGMTANEVCNVVTREKFWLSYSMVCLKNRMQFLMKQFALSQLDLKQLIIKNPKVITWDLRRLVLFKCLLVDKMGFSMDQTSRLLLAVPQLVFESDAVLLKRFKLIRKMGLEHEAIVDFPKIFLLRDYQLEQRLGFLEHLGRAQFDPEKPNYISAKDIAVKESNKFAKKTAKSTVGEFQDYIKRTYPDRYHDSY</sequence>
<dbReference type="STRING" id="418985.A0A1V9Y1X0"/>
<dbReference type="Gene3D" id="1.25.70.10">
    <property type="entry name" value="Transcription termination factor 3, mitochondrial"/>
    <property type="match status" value="1"/>
</dbReference>
<dbReference type="Pfam" id="PF02536">
    <property type="entry name" value="mTERF"/>
    <property type="match status" value="1"/>
</dbReference>
<dbReference type="OrthoDB" id="637682at2759"/>
<reference evidence="4 5" key="1">
    <citation type="journal article" date="2017" name="Gigascience">
        <title>Draft genome of the honey bee ectoparasitic mite, Tropilaelaps mercedesae, is shaped by the parasitic life history.</title>
        <authorList>
            <person name="Dong X."/>
            <person name="Armstrong S.D."/>
            <person name="Xia D."/>
            <person name="Makepeace B.L."/>
            <person name="Darby A.C."/>
            <person name="Kadowaki T."/>
        </authorList>
    </citation>
    <scope>NUCLEOTIDE SEQUENCE [LARGE SCALE GENOMIC DNA]</scope>
    <source>
        <strain evidence="4">Wuxi-XJTLU</strain>
    </source>
</reference>
<dbReference type="InParanoid" id="A0A1V9Y1X0"/>
<feature type="region of interest" description="Disordered" evidence="3">
    <location>
        <begin position="35"/>
        <end position="87"/>
    </location>
</feature>
<gene>
    <name evidence="4" type="ORF">BIW11_05626</name>
</gene>
<accession>A0A1V9Y1X0</accession>
<dbReference type="InterPro" id="IPR003690">
    <property type="entry name" value="MTERF"/>
</dbReference>
<keyword evidence="2" id="KW-0809">Transit peptide</keyword>
<proteinExistence type="inferred from homology"/>
<evidence type="ECO:0000256" key="2">
    <source>
        <dbReference type="ARBA" id="ARBA00022946"/>
    </source>
</evidence>
<dbReference type="GO" id="GO:0003676">
    <property type="term" value="F:nucleic acid binding"/>
    <property type="evidence" value="ECO:0007669"/>
    <property type="project" value="InterPro"/>
</dbReference>
<evidence type="ECO:0000256" key="3">
    <source>
        <dbReference type="SAM" id="MobiDB-lite"/>
    </source>
</evidence>
<name>A0A1V9Y1X0_9ACAR</name>
<comment type="caution">
    <text evidence="4">The sequence shown here is derived from an EMBL/GenBank/DDBJ whole genome shotgun (WGS) entry which is preliminary data.</text>
</comment>
<dbReference type="FunCoup" id="A0A1V9Y1X0">
    <property type="interactions" value="1023"/>
</dbReference>
<dbReference type="Proteomes" id="UP000192247">
    <property type="component" value="Unassembled WGS sequence"/>
</dbReference>
<protein>
    <submittedName>
        <fullName evidence="4">mTERF domain-containing protein 1</fullName>
    </submittedName>
</protein>
<evidence type="ECO:0000313" key="5">
    <source>
        <dbReference type="Proteomes" id="UP000192247"/>
    </source>
</evidence>
<dbReference type="EMBL" id="MNPL01000911">
    <property type="protein sequence ID" value="OQR79598.1"/>
    <property type="molecule type" value="Genomic_DNA"/>
</dbReference>